<evidence type="ECO:0000313" key="3">
    <source>
        <dbReference type="Proteomes" id="UP001275315"/>
    </source>
</evidence>
<protein>
    <submittedName>
        <fullName evidence="2">PP2C family serine/threonine-protein phosphatase</fullName>
    </submittedName>
</protein>
<dbReference type="RefSeq" id="WP_320379415.1">
    <property type="nucleotide sequence ID" value="NZ_JAWDIQ010000001.1"/>
</dbReference>
<dbReference type="InterPro" id="IPR001932">
    <property type="entry name" value="PPM-type_phosphatase-like_dom"/>
</dbReference>
<dbReference type="InterPro" id="IPR036457">
    <property type="entry name" value="PPM-type-like_dom_sf"/>
</dbReference>
<evidence type="ECO:0000259" key="1">
    <source>
        <dbReference type="PROSITE" id="PS51746"/>
    </source>
</evidence>
<gene>
    <name evidence="2" type="ORF">RWD45_09215</name>
</gene>
<dbReference type="Pfam" id="PF13672">
    <property type="entry name" value="PP2C_2"/>
    <property type="match status" value="1"/>
</dbReference>
<feature type="domain" description="PPM-type phosphatase" evidence="1">
    <location>
        <begin position="4"/>
        <end position="253"/>
    </location>
</feature>
<dbReference type="SUPFAM" id="SSF81606">
    <property type="entry name" value="PP2C-like"/>
    <property type="match status" value="1"/>
</dbReference>
<proteinExistence type="predicted"/>
<name>A0ABU5CS90_9BACI</name>
<dbReference type="Proteomes" id="UP001275315">
    <property type="component" value="Unassembled WGS sequence"/>
</dbReference>
<keyword evidence="3" id="KW-1185">Reference proteome</keyword>
<sequence>MTFISAYFTDIGTKKETNQDALLIKTAKTSKGNVGLFVVCDGMGGLTNGEIASTTVIQGLSDWFEKELPDIVLNVNVTDKIIGKHLDEKIRFLNKKIIKYGKKNGITLGTTLSIFLVIDKKYYIVQIGDSRIYEVGTELLQLTKDQTLVAREVERGNLTPEQAKFHPRRNVLLQCVGAREEIEVVMTTGNINETHTYLLCTDGFYHKIDDEELIDFIHNVQDESPMKKNIAELINIAKDRGETDNISAILVRCSR</sequence>
<accession>A0ABU5CS90</accession>
<reference evidence="2 3" key="1">
    <citation type="submission" date="2023-10" db="EMBL/GenBank/DDBJ databases">
        <title>Virgibacillus soli CC-YMP-6 genome.</title>
        <authorList>
            <person name="Miliotis G."/>
            <person name="Sengupta P."/>
            <person name="Hameed A."/>
            <person name="Chuvochina M."/>
            <person name="Mcdonagh F."/>
            <person name="Simpson A.C."/>
            <person name="Singh N.K."/>
            <person name="Rekha P.D."/>
            <person name="Raman K."/>
            <person name="Hugenholtz P."/>
            <person name="Venkateswaran K."/>
        </authorList>
    </citation>
    <scope>NUCLEOTIDE SEQUENCE [LARGE SCALE GENOMIC DNA]</scope>
    <source>
        <strain evidence="2 3">CC-YMP-6</strain>
    </source>
</reference>
<dbReference type="PROSITE" id="PS51746">
    <property type="entry name" value="PPM_2"/>
    <property type="match status" value="1"/>
</dbReference>
<dbReference type="Gene3D" id="3.60.40.10">
    <property type="entry name" value="PPM-type phosphatase domain"/>
    <property type="match status" value="1"/>
</dbReference>
<evidence type="ECO:0000313" key="2">
    <source>
        <dbReference type="EMBL" id="MDY0408702.1"/>
    </source>
</evidence>
<dbReference type="EMBL" id="JAWDIQ010000001">
    <property type="protein sequence ID" value="MDY0408702.1"/>
    <property type="molecule type" value="Genomic_DNA"/>
</dbReference>
<organism evidence="2 3">
    <name type="scientific">Paracerasibacillus soli</name>
    <dbReference type="NCBI Taxonomy" id="480284"/>
    <lineage>
        <taxon>Bacteria</taxon>
        <taxon>Bacillati</taxon>
        <taxon>Bacillota</taxon>
        <taxon>Bacilli</taxon>
        <taxon>Bacillales</taxon>
        <taxon>Bacillaceae</taxon>
        <taxon>Paracerasibacillus</taxon>
    </lineage>
</organism>
<dbReference type="CDD" id="cd00143">
    <property type="entry name" value="PP2Cc"/>
    <property type="match status" value="1"/>
</dbReference>
<dbReference type="SMART" id="SM00332">
    <property type="entry name" value="PP2Cc"/>
    <property type="match status" value="1"/>
</dbReference>
<dbReference type="SMART" id="SM00331">
    <property type="entry name" value="PP2C_SIG"/>
    <property type="match status" value="1"/>
</dbReference>
<comment type="caution">
    <text evidence="2">The sequence shown here is derived from an EMBL/GenBank/DDBJ whole genome shotgun (WGS) entry which is preliminary data.</text>
</comment>